<evidence type="ECO:0000313" key="5">
    <source>
        <dbReference type="Proteomes" id="UP001595640"/>
    </source>
</evidence>
<dbReference type="PROSITE" id="PS50887">
    <property type="entry name" value="GGDEF"/>
    <property type="match status" value="1"/>
</dbReference>
<name>A0ABV7M0A0_9GAMM</name>
<accession>A0ABV7M0A0</accession>
<reference evidence="5" key="1">
    <citation type="journal article" date="2019" name="Int. J. Syst. Evol. Microbiol.">
        <title>The Global Catalogue of Microorganisms (GCM) 10K type strain sequencing project: providing services to taxonomists for standard genome sequencing and annotation.</title>
        <authorList>
            <consortium name="The Broad Institute Genomics Platform"/>
            <consortium name="The Broad Institute Genome Sequencing Center for Infectious Disease"/>
            <person name="Wu L."/>
            <person name="Ma J."/>
        </authorList>
    </citation>
    <scope>NUCLEOTIDE SEQUENCE [LARGE SCALE GENOMIC DNA]</scope>
    <source>
        <strain evidence="5">KCTC 12847</strain>
    </source>
</reference>
<dbReference type="RefSeq" id="WP_019017496.1">
    <property type="nucleotide sequence ID" value="NZ_BMXD01000003.1"/>
</dbReference>
<dbReference type="InterPro" id="IPR001610">
    <property type="entry name" value="PAC"/>
</dbReference>
<dbReference type="InterPro" id="IPR043128">
    <property type="entry name" value="Rev_trsase/Diguanyl_cyclase"/>
</dbReference>
<dbReference type="SUPFAM" id="SSF55073">
    <property type="entry name" value="Nucleotide cyclase"/>
    <property type="match status" value="1"/>
</dbReference>
<dbReference type="InterPro" id="IPR000014">
    <property type="entry name" value="PAS"/>
</dbReference>
<dbReference type="InterPro" id="IPR000160">
    <property type="entry name" value="GGDEF_dom"/>
</dbReference>
<sequence length="671" mass="76064">MLDPTIALSQASSRLGFLIWTATTSGADRAFIAGDSNHLLGLTSEALDTLAFDDDWPVQAGPTQRLRRLMLQKARAHGEARCRYAVRIDEDTTCWMEERVRFQENTWNGMIHRLAPTENPLALPPALARMVRQLFDPLPDYVFLARRASPGEAFHFIYANPALLKALRRGANAWQGSLPENVFTAADGQRLQRRLAECESLGQAQTLDDVLHDGEREHHWHLILTLLESDNTATPFVVGRARDHNELDTARRSAANAHRRLRHLLETSPAVLYACDSQPPWELNHISRNLSRLLGLDTDADRIGLLDRVHPDDVERLHAWLQGFSTEHRERRALRYRLRHSRGHYLTVQNEARISRPIREGATPELVGTLLDVSREAELLARLEIMTERIPGLIFQFRRDANGRYSFPYLAGNDRNLQTIDPRLLAADARLGLEQVCRDDLPGVMTAIERSARYGGPLSIQFRLRGLDNELHWVTARAQPEPNDHTGATHWHGILLDINDQIAQETHLRELTGTDDLTGLANRRRLNERLKEEMSRARRHRHPLTLILLDIDHFKRINDTWGHLAGDQVLQAIGRLCLDTLRQEDVVARLGGEEFALVLPLTQLSEGQQLAERIRQCIETHDFGLGESVITASLGVAECRPDDDAETLLDRADRGLYAAKRSGRNRVISDE</sequence>
<evidence type="ECO:0000256" key="2">
    <source>
        <dbReference type="ARBA" id="ARBA00034247"/>
    </source>
</evidence>
<keyword evidence="4" id="KW-0808">Transferase</keyword>
<dbReference type="Proteomes" id="UP001595640">
    <property type="component" value="Unassembled WGS sequence"/>
</dbReference>
<keyword evidence="4" id="KW-0548">Nucleotidyltransferase</keyword>
<dbReference type="SMART" id="SM00086">
    <property type="entry name" value="PAC"/>
    <property type="match status" value="2"/>
</dbReference>
<dbReference type="SMART" id="SM00091">
    <property type="entry name" value="PAS"/>
    <property type="match status" value="2"/>
</dbReference>
<dbReference type="SMART" id="SM00267">
    <property type="entry name" value="GGDEF"/>
    <property type="match status" value="1"/>
</dbReference>
<organism evidence="4 5">
    <name type="scientific">Modicisalibacter luteus</name>
    <dbReference type="NCBI Taxonomy" id="453962"/>
    <lineage>
        <taxon>Bacteria</taxon>
        <taxon>Pseudomonadati</taxon>
        <taxon>Pseudomonadota</taxon>
        <taxon>Gammaproteobacteria</taxon>
        <taxon>Oceanospirillales</taxon>
        <taxon>Halomonadaceae</taxon>
        <taxon>Modicisalibacter</taxon>
    </lineage>
</organism>
<dbReference type="Pfam" id="PF08448">
    <property type="entry name" value="PAS_4"/>
    <property type="match status" value="1"/>
</dbReference>
<dbReference type="PANTHER" id="PTHR45138">
    <property type="entry name" value="REGULATORY COMPONENTS OF SENSORY TRANSDUCTION SYSTEM"/>
    <property type="match status" value="1"/>
</dbReference>
<evidence type="ECO:0000313" key="4">
    <source>
        <dbReference type="EMBL" id="MFC3292046.1"/>
    </source>
</evidence>
<dbReference type="Pfam" id="PF00990">
    <property type="entry name" value="GGDEF"/>
    <property type="match status" value="1"/>
</dbReference>
<dbReference type="InterPro" id="IPR029787">
    <property type="entry name" value="Nucleotide_cyclase"/>
</dbReference>
<dbReference type="EC" id="2.7.7.65" evidence="1"/>
<dbReference type="NCBIfam" id="TIGR00254">
    <property type="entry name" value="GGDEF"/>
    <property type="match status" value="1"/>
</dbReference>
<dbReference type="PANTHER" id="PTHR45138:SF9">
    <property type="entry name" value="DIGUANYLATE CYCLASE DGCM-RELATED"/>
    <property type="match status" value="1"/>
</dbReference>
<dbReference type="Gene3D" id="3.30.450.20">
    <property type="entry name" value="PAS domain"/>
    <property type="match status" value="3"/>
</dbReference>
<protein>
    <recommendedName>
        <fullName evidence="1">diguanylate cyclase</fullName>
        <ecNumber evidence="1">2.7.7.65</ecNumber>
    </recommendedName>
</protein>
<dbReference type="InterPro" id="IPR050469">
    <property type="entry name" value="Diguanylate_Cyclase"/>
</dbReference>
<dbReference type="Gene3D" id="3.30.70.270">
    <property type="match status" value="1"/>
</dbReference>
<gene>
    <name evidence="4" type="ORF">ACFOEI_08170</name>
</gene>
<keyword evidence="5" id="KW-1185">Reference proteome</keyword>
<dbReference type="InterPro" id="IPR035965">
    <property type="entry name" value="PAS-like_dom_sf"/>
</dbReference>
<dbReference type="SUPFAM" id="SSF55785">
    <property type="entry name" value="PYP-like sensor domain (PAS domain)"/>
    <property type="match status" value="2"/>
</dbReference>
<proteinExistence type="predicted"/>
<dbReference type="Pfam" id="PF08447">
    <property type="entry name" value="PAS_3"/>
    <property type="match status" value="1"/>
</dbReference>
<dbReference type="EMBL" id="JBHRUH010000012">
    <property type="protein sequence ID" value="MFC3292046.1"/>
    <property type="molecule type" value="Genomic_DNA"/>
</dbReference>
<evidence type="ECO:0000256" key="1">
    <source>
        <dbReference type="ARBA" id="ARBA00012528"/>
    </source>
</evidence>
<dbReference type="CDD" id="cd01949">
    <property type="entry name" value="GGDEF"/>
    <property type="match status" value="1"/>
</dbReference>
<comment type="catalytic activity">
    <reaction evidence="2">
        <text>2 GTP = 3',3'-c-di-GMP + 2 diphosphate</text>
        <dbReference type="Rhea" id="RHEA:24898"/>
        <dbReference type="ChEBI" id="CHEBI:33019"/>
        <dbReference type="ChEBI" id="CHEBI:37565"/>
        <dbReference type="ChEBI" id="CHEBI:58805"/>
        <dbReference type="EC" id="2.7.7.65"/>
    </reaction>
</comment>
<feature type="domain" description="GGDEF" evidence="3">
    <location>
        <begin position="542"/>
        <end position="671"/>
    </location>
</feature>
<dbReference type="InterPro" id="IPR013655">
    <property type="entry name" value="PAS_fold_3"/>
</dbReference>
<dbReference type="GO" id="GO:0052621">
    <property type="term" value="F:diguanylate cyclase activity"/>
    <property type="evidence" value="ECO:0007669"/>
    <property type="project" value="UniProtKB-EC"/>
</dbReference>
<comment type="caution">
    <text evidence="4">The sequence shown here is derived from an EMBL/GenBank/DDBJ whole genome shotgun (WGS) entry which is preliminary data.</text>
</comment>
<dbReference type="InterPro" id="IPR013656">
    <property type="entry name" value="PAS_4"/>
</dbReference>
<evidence type="ECO:0000259" key="3">
    <source>
        <dbReference type="PROSITE" id="PS50887"/>
    </source>
</evidence>